<gene>
    <name evidence="1" type="ORF">S01H4_24548</name>
</gene>
<reference evidence="1" key="1">
    <citation type="journal article" date="2014" name="Front. Microbiol.">
        <title>High frequency of phylogenetically diverse reductive dehalogenase-homologous genes in deep subseafloor sedimentary metagenomes.</title>
        <authorList>
            <person name="Kawai M."/>
            <person name="Futagami T."/>
            <person name="Toyoda A."/>
            <person name="Takaki Y."/>
            <person name="Nishi S."/>
            <person name="Hori S."/>
            <person name="Arai W."/>
            <person name="Tsubouchi T."/>
            <person name="Morono Y."/>
            <person name="Uchiyama I."/>
            <person name="Ito T."/>
            <person name="Fujiyama A."/>
            <person name="Inagaki F."/>
            <person name="Takami H."/>
        </authorList>
    </citation>
    <scope>NUCLEOTIDE SEQUENCE</scope>
    <source>
        <strain evidence="1">Expedition CK06-06</strain>
    </source>
</reference>
<organism evidence="1">
    <name type="scientific">marine sediment metagenome</name>
    <dbReference type="NCBI Taxonomy" id="412755"/>
    <lineage>
        <taxon>unclassified sequences</taxon>
        <taxon>metagenomes</taxon>
        <taxon>ecological metagenomes</taxon>
    </lineage>
</organism>
<comment type="caution">
    <text evidence="1">The sequence shown here is derived from an EMBL/GenBank/DDBJ whole genome shotgun (WGS) entry which is preliminary data.</text>
</comment>
<name>X1AV01_9ZZZZ</name>
<dbReference type="Gene3D" id="3.40.50.300">
    <property type="entry name" value="P-loop containing nucleotide triphosphate hydrolases"/>
    <property type="match status" value="1"/>
</dbReference>
<feature type="non-terminal residue" evidence="1">
    <location>
        <position position="174"/>
    </location>
</feature>
<dbReference type="AlphaFoldDB" id="X1AV01"/>
<proteinExistence type="predicted"/>
<evidence type="ECO:0000313" key="1">
    <source>
        <dbReference type="EMBL" id="GAG86490.1"/>
    </source>
</evidence>
<evidence type="ECO:0008006" key="2">
    <source>
        <dbReference type="Google" id="ProtNLM"/>
    </source>
</evidence>
<sequence length="174" mass="19454">MKIDDLVNKILIFGEKINKKKLRPYQRERAGQLVKAVILHEPGIWTTLWSRKSGKSETLKIIMLALMTLLPELAKTHVAKDFPRLKLFRDGLEVAFAGPKESIAKIPFIRLRRQARQKKFVDVLHSLELEVIASNSVQFELSNGSTATAFSGSETAANEGPGAHVILLDESSLH</sequence>
<dbReference type="EMBL" id="BART01011548">
    <property type="protein sequence ID" value="GAG86490.1"/>
    <property type="molecule type" value="Genomic_DNA"/>
</dbReference>
<accession>X1AV01</accession>
<protein>
    <recommendedName>
        <fullName evidence="2">Terminase large subunit gp17-like C-terminal domain-containing protein</fullName>
    </recommendedName>
</protein>
<dbReference type="InterPro" id="IPR027417">
    <property type="entry name" value="P-loop_NTPase"/>
</dbReference>